<evidence type="ECO:0000313" key="1">
    <source>
        <dbReference type="EMBL" id="TDF74619.1"/>
    </source>
</evidence>
<dbReference type="Proteomes" id="UP000294588">
    <property type="component" value="Unassembled WGS sequence"/>
</dbReference>
<name>A0AC61QL02_9BACT</name>
<gene>
    <name evidence="1" type="ORF">E0946_00620</name>
</gene>
<comment type="caution">
    <text evidence="1">The sequence shown here is derived from an EMBL/GenBank/DDBJ whole genome shotgun (WGS) entry which is preliminary data.</text>
</comment>
<organism evidence="1 2">
    <name type="scientific">Candidatus Syntrophosphaera thermopropionivorans</name>
    <dbReference type="NCBI Taxonomy" id="2593015"/>
    <lineage>
        <taxon>Bacteria</taxon>
        <taxon>Pseudomonadati</taxon>
        <taxon>Candidatus Cloacimonadota</taxon>
        <taxon>Candidatus Cloacimonadia</taxon>
        <taxon>Candidatus Cloacimonadales</taxon>
        <taxon>Candidatus Cloacimonadaceae</taxon>
        <taxon>Candidatus Syntrophosphaera</taxon>
    </lineage>
</organism>
<proteinExistence type="predicted"/>
<dbReference type="EMBL" id="SMOG01000001">
    <property type="protein sequence ID" value="TDF74619.1"/>
    <property type="molecule type" value="Genomic_DNA"/>
</dbReference>
<reference evidence="1" key="1">
    <citation type="submission" date="2019-03" db="EMBL/GenBank/DDBJ databases">
        <title>Candidatus Syntrophosphaera thermopropionivorans: a novel player in syntrophic propionate oxidation during anaerobic digestion.</title>
        <authorList>
            <person name="Dyksma S."/>
        </authorList>
    </citation>
    <scope>NUCLEOTIDE SEQUENCE</scope>
    <source>
        <strain evidence="1">W5</strain>
    </source>
</reference>
<keyword evidence="2" id="KW-1185">Reference proteome</keyword>
<accession>A0AC61QL02</accession>
<evidence type="ECO:0000313" key="2">
    <source>
        <dbReference type="Proteomes" id="UP000294588"/>
    </source>
</evidence>
<sequence length="654" mass="74042">MGNLTFLNAGFLFFLAATILPLIIWLLAKKKPKQVVFPTIRFIKASQEQEKKKTRFKNILLLIIRMLIILLVTLAATRPLFSSSHLKPSANHPPTALAILLDTSYSMDYVYDSRSNLDRAKDAIKKINSLSNSDDRLILVTSDENWNRLHSQIYAGSIPEDIIEPISVTYEPLTISLMLEQAKSRLQETQFANKEIYLITDGQKQEYPSPSDITLQVINIAENEDFSNLSCSQAQVLPQLAEKSRRQTIEFKLTNHGNKDRQEVLVRTVLGEAKVGEKFVHLPARQTVNQTMVIDLQKDGWQSGYVEVVDDHLEQDNRSYFSFPFYLYPQIAVITQNRSLPPALYSLLRVYAGSEGKINLIEPQQLNLSMLNQYQSYVFLGTPSFPPQMREVINTLQSSNRGALFCLSANLSTEYRAFLENIFKVKFGAWQSQPKSITYVNPHHFTTSLVAGKSLQFNNISDFWHLEGREINALLAGSGETFALARDNFILWNFDPGSERSTFLLDAAFPVFAYRCLEHTSSSIATGEKYIVGDIINTHSVITPAGENLLFSNRPYKLSQPGIYILQKADGTETVISVEAPRQESEFIPMNYQELKNVQLLGEDWQDKIFHTRLGYELWKILLAIALALVILEIILVKSEELRSIPEAVPSSGS</sequence>
<protein>
    <submittedName>
        <fullName evidence="1">VWA domain-containing protein</fullName>
    </submittedName>
</protein>